<comment type="caution">
    <text evidence="1">The sequence shown here is derived from an EMBL/GenBank/DDBJ whole genome shotgun (WGS) entry which is preliminary data.</text>
</comment>
<dbReference type="EMBL" id="LPJR01000029">
    <property type="protein sequence ID" value="KWF29896.1"/>
    <property type="molecule type" value="Genomic_DNA"/>
</dbReference>
<dbReference type="Proteomes" id="UP000062912">
    <property type="component" value="Unassembled WGS sequence"/>
</dbReference>
<gene>
    <name evidence="1" type="ORF">WT56_16070</name>
</gene>
<proteinExistence type="predicted"/>
<evidence type="ECO:0000313" key="1">
    <source>
        <dbReference type="EMBL" id="KWF29896.1"/>
    </source>
</evidence>
<organism evidence="1 2">
    <name type="scientific">Burkholderia pseudomultivorans</name>
    <dbReference type="NCBI Taxonomy" id="1207504"/>
    <lineage>
        <taxon>Bacteria</taxon>
        <taxon>Pseudomonadati</taxon>
        <taxon>Pseudomonadota</taxon>
        <taxon>Betaproteobacteria</taxon>
        <taxon>Burkholderiales</taxon>
        <taxon>Burkholderiaceae</taxon>
        <taxon>Burkholderia</taxon>
        <taxon>Burkholderia cepacia complex</taxon>
    </lineage>
</organism>
<sequence length="144" mass="15957">MYEAGASLREIAAETGVSADAIRRAVGRWKLHRPTGHIGVETRENLIWPRIRIALQQSGGMSIYELCNVLETHKSTVLKAIAQHRGELHIVRWVPTTRRPKAIWALGTRMDAPKPIAVRVRKQSNPFAQMAAQLSASEAGAELC</sequence>
<reference evidence="1 2" key="1">
    <citation type="submission" date="2015-11" db="EMBL/GenBank/DDBJ databases">
        <title>Expanding the genomic diversity of Burkholderia species for the development of highly accurate diagnostics.</title>
        <authorList>
            <person name="Sahl J."/>
            <person name="Keim P."/>
            <person name="Wagner D."/>
        </authorList>
    </citation>
    <scope>NUCLEOTIDE SEQUENCE [LARGE SCALE GENOMIC DNA]</scope>
    <source>
        <strain evidence="1 2">MSMB368WGS</strain>
    </source>
</reference>
<accession>A0A132EGN7</accession>
<protein>
    <submittedName>
        <fullName evidence="1">Uncharacterized protein</fullName>
    </submittedName>
</protein>
<dbReference type="AlphaFoldDB" id="A0A132EGN7"/>
<evidence type="ECO:0000313" key="2">
    <source>
        <dbReference type="Proteomes" id="UP000062912"/>
    </source>
</evidence>
<name>A0A132EGN7_9BURK</name>